<reference evidence="3 4" key="1">
    <citation type="journal article" date="2010" name="Science">
        <title>Genomic comparison of the ants Camponotus floridanus and Harpegnathos saltator.</title>
        <authorList>
            <person name="Bonasio R."/>
            <person name="Zhang G."/>
            <person name="Ye C."/>
            <person name="Mutti N.S."/>
            <person name="Fang X."/>
            <person name="Qin N."/>
            <person name="Donahue G."/>
            <person name="Yang P."/>
            <person name="Li Q."/>
            <person name="Li C."/>
            <person name="Zhang P."/>
            <person name="Huang Z."/>
            <person name="Berger S.L."/>
            <person name="Reinberg D."/>
            <person name="Wang J."/>
            <person name="Liebig J."/>
        </authorList>
    </citation>
    <scope>NUCLEOTIDE SEQUENCE [LARGE SCALE GENOMIC DNA]</scope>
    <source>
        <strain evidence="3 4">R22 G/1</strain>
    </source>
</reference>
<dbReference type="STRING" id="610380.E2BQN3"/>
<dbReference type="PANTHER" id="PTHR12809">
    <property type="entry name" value="MEDIATOR COMPLEX SUBUNIT"/>
    <property type="match status" value="1"/>
</dbReference>
<dbReference type="InterPro" id="IPR013947">
    <property type="entry name" value="Mediator_Med14"/>
</dbReference>
<dbReference type="PANTHER" id="PTHR12809:SF2">
    <property type="entry name" value="MEDIATOR OF RNA POLYMERASE II TRANSCRIPTION SUBUNIT 14"/>
    <property type="match status" value="1"/>
</dbReference>
<dbReference type="GO" id="GO:0016592">
    <property type="term" value="C:mediator complex"/>
    <property type="evidence" value="ECO:0007669"/>
    <property type="project" value="InterPro"/>
</dbReference>
<evidence type="ECO:0000259" key="2">
    <source>
        <dbReference type="Pfam" id="PF25069"/>
    </source>
</evidence>
<dbReference type="GO" id="GO:0003712">
    <property type="term" value="F:transcription coregulator activity"/>
    <property type="evidence" value="ECO:0007669"/>
    <property type="project" value="InterPro"/>
</dbReference>
<evidence type="ECO:0000313" key="3">
    <source>
        <dbReference type="EMBL" id="EFN81998.1"/>
    </source>
</evidence>
<dbReference type="Pfam" id="PF25069">
    <property type="entry name" value="Med14_C"/>
    <property type="match status" value="1"/>
</dbReference>
<dbReference type="AlphaFoldDB" id="E2BQN3"/>
<dbReference type="InterPro" id="IPR055107">
    <property type="entry name" value="Med14_RM8"/>
</dbReference>
<feature type="domain" description="Mediator of RNA polymerase II transcription subunit 14 RM8" evidence="1">
    <location>
        <begin position="1"/>
        <end position="54"/>
    </location>
</feature>
<dbReference type="InterPro" id="IPR056877">
    <property type="entry name" value="Med14_C"/>
</dbReference>
<feature type="domain" description="Mediator of RNA polymerase II transcription subunit 14 C-terminal" evidence="2">
    <location>
        <begin position="70"/>
        <end position="211"/>
    </location>
</feature>
<gene>
    <name evidence="3" type="ORF">EAI_15663</name>
</gene>
<name>E2BQN3_HARSA</name>
<sequence>MVHFKVETLQCRVGLNPQHLQSLHIKVQPLQEHKDQWSLEELQIIEKFFDTRAATPPYKPNTLSGFGKLLNVPFNVLKDIVQLMKLELVPSLVQQQQLKWSVQWCLRIPPSATPIVPTGMAAMIVCRTKTLFFLQITRIGIQYQGEAPSMVLPLVYDVSSNNTQLAEKRDPSPAFATASMHLKRFSDYASTQPECSLFPTVRDLLANFSLPSEPPILSQVTSSAAGQVTPAQQQIQNTAMQLHSPMASGQGPPQGPYGVQGMLPMGMMNGLPQ</sequence>
<dbReference type="GO" id="GO:0070847">
    <property type="term" value="C:core mediator complex"/>
    <property type="evidence" value="ECO:0007669"/>
    <property type="project" value="TreeGrafter"/>
</dbReference>
<evidence type="ECO:0000313" key="4">
    <source>
        <dbReference type="Proteomes" id="UP000008237"/>
    </source>
</evidence>
<accession>E2BQN3</accession>
<keyword evidence="4" id="KW-1185">Reference proteome</keyword>
<organism evidence="4">
    <name type="scientific">Harpegnathos saltator</name>
    <name type="common">Jerdon's jumping ant</name>
    <dbReference type="NCBI Taxonomy" id="610380"/>
    <lineage>
        <taxon>Eukaryota</taxon>
        <taxon>Metazoa</taxon>
        <taxon>Ecdysozoa</taxon>
        <taxon>Arthropoda</taxon>
        <taxon>Hexapoda</taxon>
        <taxon>Insecta</taxon>
        <taxon>Pterygota</taxon>
        <taxon>Neoptera</taxon>
        <taxon>Endopterygota</taxon>
        <taxon>Hymenoptera</taxon>
        <taxon>Apocrita</taxon>
        <taxon>Aculeata</taxon>
        <taxon>Formicoidea</taxon>
        <taxon>Formicidae</taxon>
        <taxon>Ponerinae</taxon>
        <taxon>Ponerini</taxon>
        <taxon>Harpegnathos</taxon>
    </lineage>
</organism>
<dbReference type="Pfam" id="PF22983">
    <property type="entry name" value="RM8_Med14"/>
    <property type="match status" value="1"/>
</dbReference>
<protein>
    <submittedName>
        <fullName evidence="3">Mediator of RNA polymerase II transcription subunit 14</fullName>
    </submittedName>
</protein>
<dbReference type="OMA" id="FATASMH"/>
<proteinExistence type="predicted"/>
<dbReference type="InParanoid" id="E2BQN3"/>
<dbReference type="GO" id="GO:0006357">
    <property type="term" value="P:regulation of transcription by RNA polymerase II"/>
    <property type="evidence" value="ECO:0007669"/>
    <property type="project" value="InterPro"/>
</dbReference>
<dbReference type="EMBL" id="GL449784">
    <property type="protein sequence ID" value="EFN81998.1"/>
    <property type="molecule type" value="Genomic_DNA"/>
</dbReference>
<evidence type="ECO:0000259" key="1">
    <source>
        <dbReference type="Pfam" id="PF22983"/>
    </source>
</evidence>
<dbReference type="Proteomes" id="UP000008237">
    <property type="component" value="Unassembled WGS sequence"/>
</dbReference>